<protein>
    <recommendedName>
        <fullName evidence="3">DNA-directed DNA polymerase family A palm domain-containing protein</fullName>
    </recommendedName>
</protein>
<evidence type="ECO:0000313" key="2">
    <source>
        <dbReference type="Proteomes" id="UP000245926"/>
    </source>
</evidence>
<keyword evidence="2" id="KW-1185">Reference proteome</keyword>
<proteinExistence type="predicted"/>
<sequence>MVDQHSITIEDFGRDPNEEVIILSHKSKGLAHTSEGVVWRKIPEWIDYTDTAETIARREWLRKLNAFLREADISFVDDGLSPQVCTEDRTMQRRFSLLSRKDVRWDLGGRLFGGFWQQLKRERRDGLRIGGEPVADLDLKNAFARLAYLHVGQEMPEDDAYDLSGFLPGYHNDLHRDGVKNGFSALLFGGAADCSEIKAKLPPGTNHKHLRAALEAKHPALAPLFQTTVGYALMHTESRILIGALDRLMMQGVVALGMHDGLMVAVSQQEAAQRALEAASEEIVGARLPVVTKVVCGLPRATKGLLIA</sequence>
<reference evidence="2" key="1">
    <citation type="submission" date="2018-05" db="EMBL/GenBank/DDBJ databases">
        <title>Complete Genome Sequence of Methylobacterium sp. 17SD2-17.</title>
        <authorList>
            <person name="Srinivasan S."/>
        </authorList>
    </citation>
    <scope>NUCLEOTIDE SEQUENCE [LARGE SCALE GENOMIC DNA]</scope>
    <source>
        <strain evidence="2">17SD2-17</strain>
    </source>
</reference>
<organism evidence="1 2">
    <name type="scientific">Methylobacterium durans</name>
    <dbReference type="NCBI Taxonomy" id="2202825"/>
    <lineage>
        <taxon>Bacteria</taxon>
        <taxon>Pseudomonadati</taxon>
        <taxon>Pseudomonadota</taxon>
        <taxon>Alphaproteobacteria</taxon>
        <taxon>Hyphomicrobiales</taxon>
        <taxon>Methylobacteriaceae</taxon>
        <taxon>Methylobacterium</taxon>
    </lineage>
</organism>
<name>A0A2U8WCP4_9HYPH</name>
<dbReference type="AlphaFoldDB" id="A0A2U8WCP4"/>
<evidence type="ECO:0008006" key="3">
    <source>
        <dbReference type="Google" id="ProtNLM"/>
    </source>
</evidence>
<dbReference type="Proteomes" id="UP000245926">
    <property type="component" value="Chromosome"/>
</dbReference>
<dbReference type="EMBL" id="CP029550">
    <property type="protein sequence ID" value="AWN43368.1"/>
    <property type="molecule type" value="Genomic_DNA"/>
</dbReference>
<evidence type="ECO:0000313" key="1">
    <source>
        <dbReference type="EMBL" id="AWN43368.1"/>
    </source>
</evidence>
<gene>
    <name evidence="1" type="ORF">DK389_26230</name>
</gene>
<dbReference type="KEGG" id="mets:DK389_26230"/>
<dbReference type="OrthoDB" id="7059994at2"/>
<accession>A0A2U8WCP4</accession>